<dbReference type="RefSeq" id="WP_201848777.1">
    <property type="nucleotide sequence ID" value="NZ_JABBYC010000030.1"/>
</dbReference>
<feature type="transmembrane region" description="Helical" evidence="2">
    <location>
        <begin position="80"/>
        <end position="100"/>
    </location>
</feature>
<evidence type="ECO:0000256" key="1">
    <source>
        <dbReference type="SAM" id="MobiDB-lite"/>
    </source>
</evidence>
<feature type="transmembrane region" description="Helical" evidence="2">
    <location>
        <begin position="138"/>
        <end position="161"/>
    </location>
</feature>
<evidence type="ECO:0000256" key="2">
    <source>
        <dbReference type="SAM" id="Phobius"/>
    </source>
</evidence>
<comment type="caution">
    <text evidence="3">The sequence shown here is derived from an EMBL/GenBank/DDBJ whole genome shotgun (WGS) entry which is preliminary data.</text>
</comment>
<feature type="region of interest" description="Disordered" evidence="1">
    <location>
        <begin position="205"/>
        <end position="280"/>
    </location>
</feature>
<dbReference type="EMBL" id="JABBYC010000030">
    <property type="protein sequence ID" value="MBL0887556.1"/>
    <property type="molecule type" value="Genomic_DNA"/>
</dbReference>
<feature type="transmembrane region" description="Helical" evidence="2">
    <location>
        <begin position="20"/>
        <end position="47"/>
    </location>
</feature>
<organism evidence="3 4">
    <name type="scientific">Myceligenerans indicum</name>
    <dbReference type="NCBI Taxonomy" id="2593663"/>
    <lineage>
        <taxon>Bacteria</taxon>
        <taxon>Bacillati</taxon>
        <taxon>Actinomycetota</taxon>
        <taxon>Actinomycetes</taxon>
        <taxon>Micrococcales</taxon>
        <taxon>Promicromonosporaceae</taxon>
        <taxon>Myceligenerans</taxon>
    </lineage>
</organism>
<dbReference type="Pfam" id="PF04854">
    <property type="entry name" value="DUF624"/>
    <property type="match status" value="1"/>
</dbReference>
<evidence type="ECO:0000313" key="4">
    <source>
        <dbReference type="Proteomes" id="UP000675409"/>
    </source>
</evidence>
<dbReference type="InterPro" id="IPR006938">
    <property type="entry name" value="DUF624"/>
</dbReference>
<name>A0ABS1LMR2_9MICO</name>
<feature type="transmembrane region" description="Helical" evidence="2">
    <location>
        <begin position="106"/>
        <end position="126"/>
    </location>
</feature>
<feature type="transmembrane region" description="Helical" evidence="2">
    <location>
        <begin position="167"/>
        <end position="189"/>
    </location>
</feature>
<reference evidence="3 4" key="1">
    <citation type="journal article" date="2021" name="Arch. Microbiol.">
        <title>Myceligenerans indicum sp. nov., an actinobacterium isolated from mangrove sediment of Sundarbans, India.</title>
        <authorList>
            <person name="Asha K."/>
            <person name="Bhadury P."/>
        </authorList>
    </citation>
    <scope>NUCLEOTIDE SEQUENCE [LARGE SCALE GENOMIC DNA]</scope>
    <source>
        <strain evidence="3 4">I2</strain>
    </source>
</reference>
<keyword evidence="2" id="KW-1133">Transmembrane helix</keyword>
<protein>
    <submittedName>
        <fullName evidence="3">DUF624 domain-containing protein</fullName>
    </submittedName>
</protein>
<keyword evidence="4" id="KW-1185">Reference proteome</keyword>
<evidence type="ECO:0000313" key="3">
    <source>
        <dbReference type="EMBL" id="MBL0887556.1"/>
    </source>
</evidence>
<accession>A0ABS1LMR2</accession>
<gene>
    <name evidence="3" type="ORF">HGK34_14915</name>
</gene>
<keyword evidence="2" id="KW-0472">Membrane</keyword>
<proteinExistence type="predicted"/>
<keyword evidence="2" id="KW-0812">Transmembrane</keyword>
<dbReference type="Proteomes" id="UP000675409">
    <property type="component" value="Unassembled WGS sequence"/>
</dbReference>
<sequence length="280" mass="29518">MFSFEGFVRINTFLVAVYRVAYLNLLWLATTLLGLGLLGIGPASYALAAYLDRWLRCGETPPVARAFWRHARHRPWRSTLVAWILLAAGGVVVGNLFLAPHWSVRAANLGALAVLAVTASYVYPVMAATDLPTVPRQLAAALLIGFGSLHRTVLGATVVGLTTWLLWQYALPLLVLFGVGIPAFATGLVTRQVFRGLTAESAADAPRSPLRVQTIRHPGGPGIRTALRSGGPRPDGPRPDGPRPDSPGSDGPGSGGPGSDDPAPPTPHTATPHLTEGTAP</sequence>